<accession>A0ABR2QGI8</accession>
<reference evidence="3 4" key="1">
    <citation type="journal article" date="2024" name="G3 (Bethesda)">
        <title>Genome assembly of Hibiscus sabdariffa L. provides insights into metabolisms of medicinal natural products.</title>
        <authorList>
            <person name="Kim T."/>
        </authorList>
    </citation>
    <scope>NUCLEOTIDE SEQUENCE [LARGE SCALE GENOMIC DNA]</scope>
    <source>
        <strain evidence="3">TK-2024</strain>
        <tissue evidence="3">Old leaves</tissue>
    </source>
</reference>
<comment type="caution">
    <text evidence="3">The sequence shown here is derived from an EMBL/GenBank/DDBJ whole genome shotgun (WGS) entry which is preliminary data.</text>
</comment>
<keyword evidence="1" id="KW-0812">Transmembrane</keyword>
<keyword evidence="4" id="KW-1185">Reference proteome</keyword>
<name>A0ABR2QGI8_9ROSI</name>
<keyword evidence="1" id="KW-1133">Transmembrane helix</keyword>
<dbReference type="InterPro" id="IPR002156">
    <property type="entry name" value="RNaseH_domain"/>
</dbReference>
<evidence type="ECO:0000259" key="2">
    <source>
        <dbReference type="Pfam" id="PF13456"/>
    </source>
</evidence>
<sequence length="157" mass="17699">MMIPLMCGYWLKLHLLSLLKLTLSLMIYVLPYNLLYLGGIPLAGFIKINCDVFFDTMSITTSAQLSFKMHKDMFCKLAEAYVVCLGLLKALNEGYRQVSVESDNAWLISQLCVKSFSSWDLEAIENDIACAVRFNSCPPNWVSSIPNELLALFLILS</sequence>
<feature type="transmembrane region" description="Helical" evidence="1">
    <location>
        <begin position="21"/>
        <end position="46"/>
    </location>
</feature>
<gene>
    <name evidence="3" type="ORF">V6N11_065303</name>
</gene>
<feature type="domain" description="RNase H type-1" evidence="2">
    <location>
        <begin position="70"/>
        <end position="128"/>
    </location>
</feature>
<keyword evidence="1" id="KW-0472">Membrane</keyword>
<evidence type="ECO:0000313" key="3">
    <source>
        <dbReference type="EMBL" id="KAK8999807.1"/>
    </source>
</evidence>
<evidence type="ECO:0000313" key="4">
    <source>
        <dbReference type="Proteomes" id="UP001396334"/>
    </source>
</evidence>
<dbReference type="EMBL" id="JBBPBN010000039">
    <property type="protein sequence ID" value="KAK8999807.1"/>
    <property type="molecule type" value="Genomic_DNA"/>
</dbReference>
<protein>
    <recommendedName>
        <fullName evidence="2">RNase H type-1 domain-containing protein</fullName>
    </recommendedName>
</protein>
<organism evidence="3 4">
    <name type="scientific">Hibiscus sabdariffa</name>
    <name type="common">roselle</name>
    <dbReference type="NCBI Taxonomy" id="183260"/>
    <lineage>
        <taxon>Eukaryota</taxon>
        <taxon>Viridiplantae</taxon>
        <taxon>Streptophyta</taxon>
        <taxon>Embryophyta</taxon>
        <taxon>Tracheophyta</taxon>
        <taxon>Spermatophyta</taxon>
        <taxon>Magnoliopsida</taxon>
        <taxon>eudicotyledons</taxon>
        <taxon>Gunneridae</taxon>
        <taxon>Pentapetalae</taxon>
        <taxon>rosids</taxon>
        <taxon>malvids</taxon>
        <taxon>Malvales</taxon>
        <taxon>Malvaceae</taxon>
        <taxon>Malvoideae</taxon>
        <taxon>Hibiscus</taxon>
    </lineage>
</organism>
<proteinExistence type="predicted"/>
<evidence type="ECO:0000256" key="1">
    <source>
        <dbReference type="SAM" id="Phobius"/>
    </source>
</evidence>
<dbReference type="Proteomes" id="UP001396334">
    <property type="component" value="Unassembled WGS sequence"/>
</dbReference>
<dbReference type="Pfam" id="PF13456">
    <property type="entry name" value="RVT_3"/>
    <property type="match status" value="1"/>
</dbReference>